<gene>
    <name evidence="1" type="ORF">C1949_19125</name>
</gene>
<dbReference type="AlphaFoldDB" id="A0A2P4EQ49"/>
<name>A0A2P4EQ49_9GAMM</name>
<evidence type="ECO:0000313" key="1">
    <source>
        <dbReference type="EMBL" id="POB00744.1"/>
    </source>
</evidence>
<evidence type="ECO:0000313" key="2">
    <source>
        <dbReference type="Proteomes" id="UP000243451"/>
    </source>
</evidence>
<dbReference type="EMBL" id="PPSK01000049">
    <property type="protein sequence ID" value="POB00744.1"/>
    <property type="molecule type" value="Genomic_DNA"/>
</dbReference>
<proteinExistence type="predicted"/>
<accession>A0A2P4EQ49</accession>
<protein>
    <submittedName>
        <fullName evidence="1">Uncharacterized protein</fullName>
    </submittedName>
</protein>
<reference evidence="1 2" key="1">
    <citation type="submission" date="2018-01" db="EMBL/GenBank/DDBJ databases">
        <title>Draft genome of the type strain Pseudomonas oceani DSM 100277 isolated from the deep water in Okinawa trough, northwestern Pacific Ocean.</title>
        <authorList>
            <person name="Gomila M."/>
            <person name="Mulet M."/>
            <person name="Garcia-Valdes E."/>
            <person name="Lalucat J."/>
        </authorList>
    </citation>
    <scope>NUCLEOTIDE SEQUENCE [LARGE SCALE GENOMIC DNA]</scope>
    <source>
        <strain evidence="1 2">DSM 100277</strain>
    </source>
</reference>
<organism evidence="1 2">
    <name type="scientific">Halopseudomonas oceani</name>
    <dbReference type="NCBI Taxonomy" id="1708783"/>
    <lineage>
        <taxon>Bacteria</taxon>
        <taxon>Pseudomonadati</taxon>
        <taxon>Pseudomonadota</taxon>
        <taxon>Gammaproteobacteria</taxon>
        <taxon>Pseudomonadales</taxon>
        <taxon>Pseudomonadaceae</taxon>
        <taxon>Halopseudomonas</taxon>
    </lineage>
</organism>
<keyword evidence="2" id="KW-1185">Reference proteome</keyword>
<dbReference type="Proteomes" id="UP000243451">
    <property type="component" value="Unassembled WGS sequence"/>
</dbReference>
<sequence>MLAWHEAPVFDHEYGNKNKCYYEVDKKNGIARLLFGDDISDREAEECRQPESEAQAIALASPMDKKVEFGGYVARKSDLLGALVLACYTGSLDTNNSTVSENERVRRYSALLDLYGDDRNSAARVTKAFEFASVNLRDRFPLDTMGRYRVAVCDQMAISGKF</sequence>
<comment type="caution">
    <text evidence="1">The sequence shown here is derived from an EMBL/GenBank/DDBJ whole genome shotgun (WGS) entry which is preliminary data.</text>
</comment>